<reference evidence="1 2" key="1">
    <citation type="submission" date="2024-01" db="EMBL/GenBank/DDBJ databases">
        <title>A telomere-to-telomere, gap-free genome of sweet tea (Lithocarpus litseifolius).</title>
        <authorList>
            <person name="Zhou J."/>
        </authorList>
    </citation>
    <scope>NUCLEOTIDE SEQUENCE [LARGE SCALE GENOMIC DNA]</scope>
    <source>
        <strain evidence="1">Zhou-2022a</strain>
        <tissue evidence="1">Leaf</tissue>
    </source>
</reference>
<sequence length="525" mass="57263">MEEEYSVDDPTHLLQEASDFALYPGAQNDASAKDFLDRFPLPVIINALQTKGDVPGLENTLVACLERIFNTKYGASFIPKYTLFVQVGLKADSQIVRSLACKTVTCLLEHFDSNTISPARLIVDHDVYPLLLDCLLNGNEQVAAASMDAIKKLAGSPEGMDIIFPANNNDATLLGNVAARCSSLGRVRVLALIVKLFSISNSVASTIYNSNLLNLFEAEINNTNDTLVTLSALELLYELAEIQHGTEFLSRTIFLHLLCSIISTSTEPILRLRAMMISGRLLSKENIYTFIDESSVKIVISALDKILELSESQDTDESESALEALGQIGSSIEGAVLLLSSSPPAARHVIDAAFDRHGHGKQLSALHALGNIAGESRPENKILLNGDAEESLRRLMYITVSKSSKLTPSGLLVSVLQQDSEIHLAGYRVITGMVARLWFLMEICSKQEIINIVTDASTETTKIGMEARYKCCQSIHKAFVSSSKLLNDPALAGLAAKLQEAVRRGPYLAREHVEARPVVVTADRF</sequence>
<dbReference type="InterPro" id="IPR019538">
    <property type="entry name" value="PSMD5"/>
</dbReference>
<organism evidence="1 2">
    <name type="scientific">Lithocarpus litseifolius</name>
    <dbReference type="NCBI Taxonomy" id="425828"/>
    <lineage>
        <taxon>Eukaryota</taxon>
        <taxon>Viridiplantae</taxon>
        <taxon>Streptophyta</taxon>
        <taxon>Embryophyta</taxon>
        <taxon>Tracheophyta</taxon>
        <taxon>Spermatophyta</taxon>
        <taxon>Magnoliopsida</taxon>
        <taxon>eudicotyledons</taxon>
        <taxon>Gunneridae</taxon>
        <taxon>Pentapetalae</taxon>
        <taxon>rosids</taxon>
        <taxon>fabids</taxon>
        <taxon>Fagales</taxon>
        <taxon>Fagaceae</taxon>
        <taxon>Lithocarpus</taxon>
    </lineage>
</organism>
<dbReference type="AlphaFoldDB" id="A0AAW2CTD1"/>
<dbReference type="GO" id="GO:0005829">
    <property type="term" value="C:cytosol"/>
    <property type="evidence" value="ECO:0007669"/>
    <property type="project" value="TreeGrafter"/>
</dbReference>
<name>A0AAW2CTD1_9ROSI</name>
<dbReference type="Pfam" id="PF10508">
    <property type="entry name" value="Proteasom_PSMB"/>
    <property type="match status" value="1"/>
</dbReference>
<protein>
    <recommendedName>
        <fullName evidence="3">ARM repeat superfamily protein</fullName>
    </recommendedName>
</protein>
<dbReference type="Proteomes" id="UP001459277">
    <property type="component" value="Unassembled WGS sequence"/>
</dbReference>
<evidence type="ECO:0000313" key="2">
    <source>
        <dbReference type="Proteomes" id="UP001459277"/>
    </source>
</evidence>
<evidence type="ECO:0008006" key="3">
    <source>
        <dbReference type="Google" id="ProtNLM"/>
    </source>
</evidence>
<dbReference type="GO" id="GO:0043248">
    <property type="term" value="P:proteasome assembly"/>
    <property type="evidence" value="ECO:0007669"/>
    <property type="project" value="InterPro"/>
</dbReference>
<keyword evidence="2" id="KW-1185">Reference proteome</keyword>
<dbReference type="InterPro" id="IPR011989">
    <property type="entry name" value="ARM-like"/>
</dbReference>
<proteinExistence type="predicted"/>
<dbReference type="EMBL" id="JAZDWU010000005">
    <property type="protein sequence ID" value="KAL0001332.1"/>
    <property type="molecule type" value="Genomic_DNA"/>
</dbReference>
<dbReference type="SUPFAM" id="SSF48371">
    <property type="entry name" value="ARM repeat"/>
    <property type="match status" value="1"/>
</dbReference>
<dbReference type="PANTHER" id="PTHR13554:SF10">
    <property type="entry name" value="26S PROTEASOME NON-ATPASE REGULATORY SUBUNIT 5"/>
    <property type="match status" value="1"/>
</dbReference>
<dbReference type="PANTHER" id="PTHR13554">
    <property type="entry name" value="26S PROTEASOME NON-ATPASE REGULATORY SUBUNIT 5-RELATED"/>
    <property type="match status" value="1"/>
</dbReference>
<comment type="caution">
    <text evidence="1">The sequence shown here is derived from an EMBL/GenBank/DDBJ whole genome shotgun (WGS) entry which is preliminary data.</text>
</comment>
<accession>A0AAW2CTD1</accession>
<gene>
    <name evidence="1" type="ORF">SO802_015113</name>
</gene>
<evidence type="ECO:0000313" key="1">
    <source>
        <dbReference type="EMBL" id="KAL0001332.1"/>
    </source>
</evidence>
<dbReference type="Gene3D" id="1.25.10.10">
    <property type="entry name" value="Leucine-rich Repeat Variant"/>
    <property type="match status" value="1"/>
</dbReference>
<dbReference type="InterPro" id="IPR016024">
    <property type="entry name" value="ARM-type_fold"/>
</dbReference>